<name>A0A3N4M286_9PEZI</name>
<dbReference type="AlphaFoldDB" id="A0A3N4M286"/>
<reference evidence="2 3" key="1">
    <citation type="journal article" date="2018" name="Nat. Ecol. Evol.">
        <title>Pezizomycetes genomes reveal the molecular basis of ectomycorrhizal truffle lifestyle.</title>
        <authorList>
            <person name="Murat C."/>
            <person name="Payen T."/>
            <person name="Noel B."/>
            <person name="Kuo A."/>
            <person name="Morin E."/>
            <person name="Chen J."/>
            <person name="Kohler A."/>
            <person name="Krizsan K."/>
            <person name="Balestrini R."/>
            <person name="Da Silva C."/>
            <person name="Montanini B."/>
            <person name="Hainaut M."/>
            <person name="Levati E."/>
            <person name="Barry K.W."/>
            <person name="Belfiori B."/>
            <person name="Cichocki N."/>
            <person name="Clum A."/>
            <person name="Dockter R.B."/>
            <person name="Fauchery L."/>
            <person name="Guy J."/>
            <person name="Iotti M."/>
            <person name="Le Tacon F."/>
            <person name="Lindquist E.A."/>
            <person name="Lipzen A."/>
            <person name="Malagnac F."/>
            <person name="Mello A."/>
            <person name="Molinier V."/>
            <person name="Miyauchi S."/>
            <person name="Poulain J."/>
            <person name="Riccioni C."/>
            <person name="Rubini A."/>
            <person name="Sitrit Y."/>
            <person name="Splivallo R."/>
            <person name="Traeger S."/>
            <person name="Wang M."/>
            <person name="Zifcakova L."/>
            <person name="Wipf D."/>
            <person name="Zambonelli A."/>
            <person name="Paolocci F."/>
            <person name="Nowrousian M."/>
            <person name="Ottonello S."/>
            <person name="Baldrian P."/>
            <person name="Spatafora J.W."/>
            <person name="Henrissat B."/>
            <person name="Nagy L.G."/>
            <person name="Aury J.M."/>
            <person name="Wincker P."/>
            <person name="Grigoriev I.V."/>
            <person name="Bonfante P."/>
            <person name="Martin F.M."/>
        </authorList>
    </citation>
    <scope>NUCLEOTIDE SEQUENCE [LARGE SCALE GENOMIC DNA]</scope>
    <source>
        <strain evidence="2 3">ATCC MYA-4762</strain>
    </source>
</reference>
<feature type="region of interest" description="Disordered" evidence="1">
    <location>
        <begin position="237"/>
        <end position="273"/>
    </location>
</feature>
<feature type="compositionally biased region" description="Low complexity" evidence="1">
    <location>
        <begin position="1"/>
        <end position="15"/>
    </location>
</feature>
<evidence type="ECO:0008006" key="4">
    <source>
        <dbReference type="Google" id="ProtNLM"/>
    </source>
</evidence>
<dbReference type="EMBL" id="ML121528">
    <property type="protein sequence ID" value="RPB29286.1"/>
    <property type="molecule type" value="Genomic_DNA"/>
</dbReference>
<dbReference type="OrthoDB" id="10693750at2759"/>
<dbReference type="InParanoid" id="A0A3N4M286"/>
<keyword evidence="3" id="KW-1185">Reference proteome</keyword>
<proteinExistence type="predicted"/>
<feature type="region of interest" description="Disordered" evidence="1">
    <location>
        <begin position="1"/>
        <end position="27"/>
    </location>
</feature>
<sequence length="273" mass="30217">MSSSQNPESSSASGSQNTLPPGSQNVLPSVSLKDLEKLAGQSNFLRWRSTIQKVLKYQKVLDITKTKQEMPTSDAAADALEMKNLQALLTMQATISLDQQYLISECETANQAWTNLHDAFDRQNTISSFYQMRLMNDLRQSENDTIPDYVHRYGTLWTQTHSRFSNSTDALSKVLKPVYEDDTFKTAMFLASLHPSLNDIVDNLNTKSNLTYADATAQLLSMRSSNIDTAKALNAIQKRNKGKSANTSSRKPNPPGQGKTAPPNKGECSCVTV</sequence>
<dbReference type="Pfam" id="PF14223">
    <property type="entry name" value="Retrotran_gag_2"/>
    <property type="match status" value="1"/>
</dbReference>
<evidence type="ECO:0000256" key="1">
    <source>
        <dbReference type="SAM" id="MobiDB-lite"/>
    </source>
</evidence>
<evidence type="ECO:0000313" key="2">
    <source>
        <dbReference type="EMBL" id="RPB29286.1"/>
    </source>
</evidence>
<gene>
    <name evidence="2" type="ORF">L211DRAFT_845271</name>
</gene>
<dbReference type="STRING" id="1051890.A0A3N4M286"/>
<accession>A0A3N4M286</accession>
<organism evidence="2 3">
    <name type="scientific">Terfezia boudieri ATCC MYA-4762</name>
    <dbReference type="NCBI Taxonomy" id="1051890"/>
    <lineage>
        <taxon>Eukaryota</taxon>
        <taxon>Fungi</taxon>
        <taxon>Dikarya</taxon>
        <taxon>Ascomycota</taxon>
        <taxon>Pezizomycotina</taxon>
        <taxon>Pezizomycetes</taxon>
        <taxon>Pezizales</taxon>
        <taxon>Pezizaceae</taxon>
        <taxon>Terfezia</taxon>
    </lineage>
</organism>
<protein>
    <recommendedName>
        <fullName evidence="4">Retrotransposon Copia-like N-terminal domain-containing protein</fullName>
    </recommendedName>
</protein>
<feature type="compositionally biased region" description="Polar residues" evidence="1">
    <location>
        <begin position="16"/>
        <end position="27"/>
    </location>
</feature>
<dbReference type="Proteomes" id="UP000267821">
    <property type="component" value="Unassembled WGS sequence"/>
</dbReference>
<evidence type="ECO:0000313" key="3">
    <source>
        <dbReference type="Proteomes" id="UP000267821"/>
    </source>
</evidence>